<feature type="domain" description="GerMN" evidence="1">
    <location>
        <begin position="105"/>
        <end position="202"/>
    </location>
</feature>
<dbReference type="SMART" id="SM00909">
    <property type="entry name" value="Germane"/>
    <property type="match status" value="1"/>
</dbReference>
<dbReference type="RefSeq" id="WP_260651280.1">
    <property type="nucleotide sequence ID" value="NZ_CP104275.1"/>
</dbReference>
<name>A0ABY5YL67_9MICC</name>
<accession>A0ABY5YL67</accession>
<evidence type="ECO:0000313" key="3">
    <source>
        <dbReference type="Proteomes" id="UP001059859"/>
    </source>
</evidence>
<sequence length="324" mass="33565">MDAGTNHGPSCLRGLLPRPFLAGSLLAAAALALGGCGVVAENPTITMPSSLEAGASIGPAPMTISPPAEASSAAALMPVYWLGRNDSTVSLYREFLPAENTGDPIGEAVRAMTADEPLDQDYFTPWHAAESVTASISSKNVITVDISSDAFKGSLDSGMADRAVQQLVYTATAAAANARLTTVGQASSVVILVDGKEGYRAFGHVPLEEPLSRDPALVAPIWVIDPQESQVRGTDVLVSGTAVAQSAGLNWRAEPIVDGRPSTAAAAASGTVELEEAHGETAEFSFTTALAPGEYSLRVYYSGQETAGDSKRITVTDSARTRDQ</sequence>
<gene>
    <name evidence="2" type="ORF">N2K95_08955</name>
</gene>
<evidence type="ECO:0000313" key="2">
    <source>
        <dbReference type="EMBL" id="UWX95827.1"/>
    </source>
</evidence>
<dbReference type="Proteomes" id="UP001059859">
    <property type="component" value="Chromosome"/>
</dbReference>
<organism evidence="2 3">
    <name type="scientific">Arthrobacter zhaoxinii</name>
    <dbReference type="NCBI Taxonomy" id="2964616"/>
    <lineage>
        <taxon>Bacteria</taxon>
        <taxon>Bacillati</taxon>
        <taxon>Actinomycetota</taxon>
        <taxon>Actinomycetes</taxon>
        <taxon>Micrococcales</taxon>
        <taxon>Micrococcaceae</taxon>
        <taxon>Arthrobacter</taxon>
    </lineage>
</organism>
<dbReference type="Pfam" id="PF10646">
    <property type="entry name" value="Germane"/>
    <property type="match status" value="1"/>
</dbReference>
<proteinExistence type="predicted"/>
<evidence type="ECO:0000259" key="1">
    <source>
        <dbReference type="SMART" id="SM00909"/>
    </source>
</evidence>
<reference evidence="2" key="1">
    <citation type="submission" date="2022-09" db="EMBL/GenBank/DDBJ databases">
        <title>Novel species in genus Arthrobacter.</title>
        <authorList>
            <person name="Liu Y."/>
        </authorList>
    </citation>
    <scope>NUCLEOTIDE SEQUENCE</scope>
    <source>
        <strain evidence="2">Zg-Y815</strain>
    </source>
</reference>
<dbReference type="EMBL" id="CP104275">
    <property type="protein sequence ID" value="UWX95827.1"/>
    <property type="molecule type" value="Genomic_DNA"/>
</dbReference>
<dbReference type="InterPro" id="IPR019606">
    <property type="entry name" value="GerMN"/>
</dbReference>
<protein>
    <submittedName>
        <fullName evidence="2">GerMN domain-containing protein</fullName>
    </submittedName>
</protein>
<keyword evidence="3" id="KW-1185">Reference proteome</keyword>